<feature type="repeat" description="ANK" evidence="1">
    <location>
        <begin position="127"/>
        <end position="159"/>
    </location>
</feature>
<dbReference type="PROSITE" id="PS50297">
    <property type="entry name" value="ANK_REP_REGION"/>
    <property type="match status" value="3"/>
</dbReference>
<accession>A0A8J2NC63</accession>
<dbReference type="Proteomes" id="UP000693738">
    <property type="component" value="Unassembled WGS sequence"/>
</dbReference>
<dbReference type="PROSITE" id="PS50088">
    <property type="entry name" value="ANK_REPEAT"/>
    <property type="match status" value="3"/>
</dbReference>
<sequence length="535" mass="59051">MFPPQLASGSRYLEFSHDPNADNKHGLVHIHMTMTCQDGTVLYESGDHWDVLLHRIIYYDDDIALKQYLSIAPWAVGSECCDCAENPADRSPFHNAAASGSVKALQVLLAHEKTVTIKPGMFSWRDHGFRLLHEASGHCKIEMVQFLLDNNADIHERDYNGYTALLAAADIYCTEGYREPSIEKSTIIMNMLLDQGASASDIVDPWSWYMDDSASDINEPCSSDVGIPDTVLTLAVQWAGTALVKRVIQGGADVHVKLTKSPRKMGWWPQLKDDFSNVSSLSIASLYLNFDAIEVLLSAGVDITDMSSVQDSTGSLPLHWVTLNYRTRSWTNFSSTLVEQKTQELIRVIELLLEKHPQAINCQDFHGNTPLHHATRHPMRKNKNYTTVIELLCSKGADASLRNKKKKTPLHTLLSRPSSSTNVDTEAIDILVTNGASVTDIDEAGNSPLHLAARGVNHADVITFLLHRGADANLRNAAQDTPLHLAASNTFHSDSCHSSPCCPDPIDEMERLQDNVMTILSKAAGPAGLKNVYSK</sequence>
<dbReference type="SMART" id="SM00248">
    <property type="entry name" value="ANK"/>
    <property type="match status" value="10"/>
</dbReference>
<dbReference type="Pfam" id="PF12796">
    <property type="entry name" value="Ank_2"/>
    <property type="match status" value="2"/>
</dbReference>
<name>A0A8J2NC63_FUSEQ</name>
<dbReference type="InterPro" id="IPR002110">
    <property type="entry name" value="Ankyrin_rpt"/>
</dbReference>
<organism evidence="2 3">
    <name type="scientific">Fusarium equiseti</name>
    <name type="common">Fusarium scirpi</name>
    <dbReference type="NCBI Taxonomy" id="61235"/>
    <lineage>
        <taxon>Eukaryota</taxon>
        <taxon>Fungi</taxon>
        <taxon>Dikarya</taxon>
        <taxon>Ascomycota</taxon>
        <taxon>Pezizomycotina</taxon>
        <taxon>Sordariomycetes</taxon>
        <taxon>Hypocreomycetidae</taxon>
        <taxon>Hypocreales</taxon>
        <taxon>Nectriaceae</taxon>
        <taxon>Fusarium</taxon>
        <taxon>Fusarium incarnatum-equiseti species complex</taxon>
    </lineage>
</organism>
<protein>
    <recommendedName>
        <fullName evidence="4">Ankyrin</fullName>
    </recommendedName>
</protein>
<evidence type="ECO:0000256" key="1">
    <source>
        <dbReference type="PROSITE-ProRule" id="PRU00023"/>
    </source>
</evidence>
<evidence type="ECO:0008006" key="4">
    <source>
        <dbReference type="Google" id="ProtNLM"/>
    </source>
</evidence>
<dbReference type="EMBL" id="CAJSTJ010000145">
    <property type="protein sequence ID" value="CAG7562026.1"/>
    <property type="molecule type" value="Genomic_DNA"/>
</dbReference>
<feature type="repeat" description="ANK" evidence="1">
    <location>
        <begin position="444"/>
        <end position="477"/>
    </location>
</feature>
<evidence type="ECO:0000313" key="2">
    <source>
        <dbReference type="EMBL" id="CAG7562026.1"/>
    </source>
</evidence>
<proteinExistence type="predicted"/>
<feature type="repeat" description="ANK" evidence="1">
    <location>
        <begin position="366"/>
        <end position="404"/>
    </location>
</feature>
<dbReference type="PANTHER" id="PTHR24198:SF165">
    <property type="entry name" value="ANKYRIN REPEAT-CONTAINING PROTEIN-RELATED"/>
    <property type="match status" value="1"/>
</dbReference>
<evidence type="ECO:0000313" key="3">
    <source>
        <dbReference type="Proteomes" id="UP000693738"/>
    </source>
</evidence>
<gene>
    <name evidence="2" type="ORF">FEQUK3_LOCUS7712</name>
</gene>
<reference evidence="2" key="1">
    <citation type="submission" date="2021-05" db="EMBL/GenBank/DDBJ databases">
        <authorList>
            <person name="Khan N."/>
        </authorList>
    </citation>
    <scope>NUCLEOTIDE SEQUENCE</scope>
</reference>
<keyword evidence="1" id="KW-0040">ANK repeat</keyword>
<comment type="caution">
    <text evidence="2">The sequence shown here is derived from an EMBL/GenBank/DDBJ whole genome shotgun (WGS) entry which is preliminary data.</text>
</comment>
<dbReference type="PANTHER" id="PTHR24198">
    <property type="entry name" value="ANKYRIN REPEAT AND PROTEIN KINASE DOMAIN-CONTAINING PROTEIN"/>
    <property type="match status" value="1"/>
</dbReference>
<dbReference type="AlphaFoldDB" id="A0A8J2NC63"/>